<dbReference type="Proteomes" id="UP000070299">
    <property type="component" value="Unassembled WGS sequence"/>
</dbReference>
<dbReference type="OrthoDB" id="9785445at2"/>
<gene>
    <name evidence="1" type="ORF">AX660_09240</name>
</gene>
<evidence type="ECO:0000313" key="2">
    <source>
        <dbReference type="Proteomes" id="UP000070299"/>
    </source>
</evidence>
<reference evidence="2" key="1">
    <citation type="submission" date="2016-02" db="EMBL/GenBank/DDBJ databases">
        <authorList>
            <person name="Schultz-Johansen M."/>
            <person name="Glaring M.A."/>
            <person name="Bech P.K."/>
            <person name="Stougaard P."/>
        </authorList>
    </citation>
    <scope>NUCLEOTIDE SEQUENCE [LARGE SCALE GENOMIC DNA]</scope>
    <source>
        <strain evidence="2">S66</strain>
    </source>
</reference>
<dbReference type="AlphaFoldDB" id="A0A136A4J4"/>
<evidence type="ECO:0008006" key="3">
    <source>
        <dbReference type="Google" id="ProtNLM"/>
    </source>
</evidence>
<dbReference type="STRING" id="1799789.AX660_09240"/>
<organism evidence="1 2">
    <name type="scientific">Paraglaciecola hydrolytica</name>
    <dbReference type="NCBI Taxonomy" id="1799789"/>
    <lineage>
        <taxon>Bacteria</taxon>
        <taxon>Pseudomonadati</taxon>
        <taxon>Pseudomonadota</taxon>
        <taxon>Gammaproteobacteria</taxon>
        <taxon>Alteromonadales</taxon>
        <taxon>Alteromonadaceae</taxon>
        <taxon>Paraglaciecola</taxon>
    </lineage>
</organism>
<dbReference type="Gene3D" id="3.40.30.10">
    <property type="entry name" value="Glutaredoxin"/>
    <property type="match status" value="1"/>
</dbReference>
<dbReference type="RefSeq" id="WP_068374082.1">
    <property type="nucleotide sequence ID" value="NZ_LSNE01000003.1"/>
</dbReference>
<protein>
    <recommendedName>
        <fullName evidence="3">Transmembrane cytochrome oxidase associated protein</fullName>
    </recommendedName>
</protein>
<accession>A0A136A4J4</accession>
<proteinExistence type="predicted"/>
<keyword evidence="2" id="KW-1185">Reference proteome</keyword>
<sequence>MTTTKKSNKGLILIFIAVFTLPVILAKFALEYNWFTQAATNNGELLQPALDMTNLLAEDHTKKWRMLYVLPAQCDASCENAIYSLTQLHSALGKEQDRVEALVIVLPDSDATAITAMASNKHLSVLASDQQSVNQVFKQVTTNGIFIADTLNNIILRYPTQHDQQQAVLHSRDILSDMRKVLKLSRIG</sequence>
<comment type="caution">
    <text evidence="1">The sequence shown here is derived from an EMBL/GenBank/DDBJ whole genome shotgun (WGS) entry which is preliminary data.</text>
</comment>
<dbReference type="EMBL" id="LSNE01000003">
    <property type="protein sequence ID" value="KXI30165.1"/>
    <property type="molecule type" value="Genomic_DNA"/>
</dbReference>
<evidence type="ECO:0000313" key="1">
    <source>
        <dbReference type="EMBL" id="KXI30165.1"/>
    </source>
</evidence>
<name>A0A136A4J4_9ALTE</name>